<evidence type="ECO:0000256" key="2">
    <source>
        <dbReference type="ARBA" id="ARBA00005336"/>
    </source>
</evidence>
<comment type="catalytic activity">
    <reaction evidence="1">
        <text>Hydrolysis of terminal non-reducing N-acetyl-D-hexosamine residues in N-acetyl-beta-D-hexosaminides.</text>
        <dbReference type="EC" id="3.2.1.52"/>
    </reaction>
</comment>
<proteinExistence type="inferred from homology"/>
<evidence type="ECO:0000313" key="9">
    <source>
        <dbReference type="Proteomes" id="UP000270616"/>
    </source>
</evidence>
<evidence type="ECO:0000256" key="6">
    <source>
        <dbReference type="SAM" id="MobiDB-lite"/>
    </source>
</evidence>
<evidence type="ECO:0000256" key="3">
    <source>
        <dbReference type="ARBA" id="ARBA00012663"/>
    </source>
</evidence>
<evidence type="ECO:0000256" key="4">
    <source>
        <dbReference type="ARBA" id="ARBA00022801"/>
    </source>
</evidence>
<evidence type="ECO:0000256" key="5">
    <source>
        <dbReference type="ARBA" id="ARBA00023295"/>
    </source>
</evidence>
<dbReference type="Proteomes" id="UP000270616">
    <property type="component" value="Unassembled WGS sequence"/>
</dbReference>
<feature type="compositionally biased region" description="Low complexity" evidence="6">
    <location>
        <begin position="84"/>
        <end position="103"/>
    </location>
</feature>
<dbReference type="Gene3D" id="3.20.20.300">
    <property type="entry name" value="Glycoside hydrolase, family 3, N-terminal domain"/>
    <property type="match status" value="1"/>
</dbReference>
<dbReference type="PANTHER" id="PTHR30480">
    <property type="entry name" value="BETA-HEXOSAMINIDASE-RELATED"/>
    <property type="match status" value="1"/>
</dbReference>
<evidence type="ECO:0000256" key="1">
    <source>
        <dbReference type="ARBA" id="ARBA00001231"/>
    </source>
</evidence>
<dbReference type="GO" id="GO:0004563">
    <property type="term" value="F:beta-N-acetylhexosaminidase activity"/>
    <property type="evidence" value="ECO:0007669"/>
    <property type="project" value="UniProtKB-EC"/>
</dbReference>
<evidence type="ECO:0000313" key="8">
    <source>
        <dbReference type="EMBL" id="ROZ63541.1"/>
    </source>
</evidence>
<feature type="region of interest" description="Disordered" evidence="6">
    <location>
        <begin position="79"/>
        <end position="104"/>
    </location>
</feature>
<keyword evidence="9" id="KW-1185">Reference proteome</keyword>
<reference evidence="8 9" key="1">
    <citation type="submission" date="2018-10" db="EMBL/GenBank/DDBJ databases">
        <title>Kocuria sp. M5W7-7, whole genome shotgun sequence.</title>
        <authorList>
            <person name="Tuo L."/>
        </authorList>
    </citation>
    <scope>NUCLEOTIDE SEQUENCE [LARGE SCALE GENOMIC DNA]</scope>
    <source>
        <strain evidence="8 9">M5W7-7</strain>
    </source>
</reference>
<evidence type="ECO:0000259" key="7">
    <source>
        <dbReference type="Pfam" id="PF00933"/>
    </source>
</evidence>
<dbReference type="EMBL" id="RKMF01000006">
    <property type="protein sequence ID" value="ROZ63541.1"/>
    <property type="molecule type" value="Genomic_DNA"/>
</dbReference>
<dbReference type="EC" id="3.2.1.52" evidence="3"/>
<dbReference type="InterPro" id="IPR001764">
    <property type="entry name" value="Glyco_hydro_3_N"/>
</dbReference>
<dbReference type="SUPFAM" id="SSF51445">
    <property type="entry name" value="(Trans)glycosidases"/>
    <property type="match status" value="1"/>
</dbReference>
<feature type="region of interest" description="Disordered" evidence="6">
    <location>
        <begin position="477"/>
        <end position="508"/>
    </location>
</feature>
<feature type="compositionally biased region" description="Basic and acidic residues" evidence="6">
    <location>
        <begin position="497"/>
        <end position="508"/>
    </location>
</feature>
<name>A0A3N3ZQQ3_9MICC</name>
<dbReference type="GO" id="GO:0009254">
    <property type="term" value="P:peptidoglycan turnover"/>
    <property type="evidence" value="ECO:0007669"/>
    <property type="project" value="TreeGrafter"/>
</dbReference>
<dbReference type="GO" id="GO:0005975">
    <property type="term" value="P:carbohydrate metabolic process"/>
    <property type="evidence" value="ECO:0007669"/>
    <property type="project" value="InterPro"/>
</dbReference>
<dbReference type="InterPro" id="IPR050226">
    <property type="entry name" value="NagZ_Beta-hexosaminidase"/>
</dbReference>
<organism evidence="8 9">
    <name type="scientific">Kocuria soli</name>
    <dbReference type="NCBI Taxonomy" id="2485125"/>
    <lineage>
        <taxon>Bacteria</taxon>
        <taxon>Bacillati</taxon>
        <taxon>Actinomycetota</taxon>
        <taxon>Actinomycetes</taxon>
        <taxon>Micrococcales</taxon>
        <taxon>Micrococcaceae</taxon>
        <taxon>Kocuria</taxon>
    </lineage>
</organism>
<keyword evidence="4 8" id="KW-0378">Hydrolase</keyword>
<comment type="similarity">
    <text evidence="2">Belongs to the glycosyl hydrolase 3 family.</text>
</comment>
<sequence length="508" mass="51846">MERKGNGWELCGTGVHGCGLRRRSPRRTHSSLGSRLPVPDVLSSLEDMRRNPISPSGLATTVLLTAGLFVLPSCASGGPGDGSSGAASASGDPTSTTSTTTGPWAVDAATQEAAEQAVRSMSVEEKAGQVIVASFDGSDAAAVDAQIQTIEDLHLGGVIVMGRNVPTTGGAGETQEDSALGGAQGVDVNAMTEQNARMQDALSSAHEGQDWPGIISVDQEGGTVTRLGAPLTQWPLTSDIGAANDPDLTREAAAGLASELSGLGFTMNNAPSADVTTPGDAVILDRSYGSVPENVGEQAVASVEGHTGAGLVSSPKHFPGHGSVTTDSHVGLPVQEKSVEDLKTSDWVPFQAAVDAGAPTVMMGHIAVSEWDAKIPATLQSKAYDAVRNDLGFKGAVVTDALDMGALHGMVGPGKTIDTGVTTPAGAALQAGADLLLMPEDEAVAHADIVQAVESGAIPEDRLDEAATRVVALQMMQKKAAEDPEAPASEPGSHQELVTRIEEAQPAQ</sequence>
<keyword evidence="5" id="KW-0326">Glycosidase</keyword>
<dbReference type="Pfam" id="PF00933">
    <property type="entry name" value="Glyco_hydro_3"/>
    <property type="match status" value="1"/>
</dbReference>
<feature type="domain" description="Glycoside hydrolase family 3 N-terminal" evidence="7">
    <location>
        <begin position="123"/>
        <end position="472"/>
    </location>
</feature>
<protein>
    <recommendedName>
        <fullName evidence="3">beta-N-acetylhexosaminidase</fullName>
        <ecNumber evidence="3">3.2.1.52</ecNumber>
    </recommendedName>
</protein>
<gene>
    <name evidence="8" type="ORF">EDL96_06300</name>
</gene>
<dbReference type="PANTHER" id="PTHR30480:SF13">
    <property type="entry name" value="BETA-HEXOSAMINIDASE"/>
    <property type="match status" value="1"/>
</dbReference>
<dbReference type="InterPro" id="IPR017853">
    <property type="entry name" value="GH"/>
</dbReference>
<comment type="caution">
    <text evidence="8">The sequence shown here is derived from an EMBL/GenBank/DDBJ whole genome shotgun (WGS) entry which is preliminary data.</text>
</comment>
<dbReference type="AlphaFoldDB" id="A0A3N3ZQQ3"/>
<accession>A0A3N3ZQQ3</accession>
<dbReference type="InterPro" id="IPR036962">
    <property type="entry name" value="Glyco_hydro_3_N_sf"/>
</dbReference>